<dbReference type="GO" id="GO:0003700">
    <property type="term" value="F:DNA-binding transcription factor activity"/>
    <property type="evidence" value="ECO:0007669"/>
    <property type="project" value="TreeGrafter"/>
</dbReference>
<dbReference type="Pfam" id="PF00440">
    <property type="entry name" value="TetR_N"/>
    <property type="match status" value="1"/>
</dbReference>
<keyword evidence="7" id="KW-1185">Reference proteome</keyword>
<dbReference type="AlphaFoldDB" id="A0A4Q7MHK2"/>
<evidence type="ECO:0000313" key="6">
    <source>
        <dbReference type="EMBL" id="RZS65939.1"/>
    </source>
</evidence>
<gene>
    <name evidence="6" type="ORF">EV187_1648</name>
</gene>
<dbReference type="SUPFAM" id="SSF46689">
    <property type="entry name" value="Homeodomain-like"/>
    <property type="match status" value="1"/>
</dbReference>
<dbReference type="EMBL" id="SGWY01000002">
    <property type="protein sequence ID" value="RZS65939.1"/>
    <property type="molecule type" value="Genomic_DNA"/>
</dbReference>
<evidence type="ECO:0000256" key="4">
    <source>
        <dbReference type="PROSITE-ProRule" id="PRU00335"/>
    </source>
</evidence>
<evidence type="ECO:0000256" key="1">
    <source>
        <dbReference type="ARBA" id="ARBA00023015"/>
    </source>
</evidence>
<dbReference type="PROSITE" id="PS50977">
    <property type="entry name" value="HTH_TETR_2"/>
    <property type="match status" value="1"/>
</dbReference>
<dbReference type="InterPro" id="IPR001647">
    <property type="entry name" value="HTH_TetR"/>
</dbReference>
<proteinExistence type="predicted"/>
<reference evidence="6 7" key="1">
    <citation type="submission" date="2019-02" db="EMBL/GenBank/DDBJ databases">
        <title>Genomic Encyclopedia of Type Strains, Phase IV (KMG-IV): sequencing the most valuable type-strain genomes for metagenomic binning, comparative biology and taxonomic classification.</title>
        <authorList>
            <person name="Goeker M."/>
        </authorList>
    </citation>
    <scope>NUCLEOTIDE SEQUENCE [LARGE SCALE GENOMIC DNA]</scope>
    <source>
        <strain evidence="6 7">DSM 43045</strain>
    </source>
</reference>
<feature type="DNA-binding region" description="H-T-H motif" evidence="4">
    <location>
        <begin position="32"/>
        <end position="51"/>
    </location>
</feature>
<evidence type="ECO:0000256" key="3">
    <source>
        <dbReference type="ARBA" id="ARBA00023163"/>
    </source>
</evidence>
<dbReference type="GO" id="GO:0000976">
    <property type="term" value="F:transcription cis-regulatory region binding"/>
    <property type="evidence" value="ECO:0007669"/>
    <property type="project" value="TreeGrafter"/>
</dbReference>
<organism evidence="6 7">
    <name type="scientific">Agromyces ramosus</name>
    <dbReference type="NCBI Taxonomy" id="33879"/>
    <lineage>
        <taxon>Bacteria</taxon>
        <taxon>Bacillati</taxon>
        <taxon>Actinomycetota</taxon>
        <taxon>Actinomycetes</taxon>
        <taxon>Micrococcales</taxon>
        <taxon>Microbacteriaceae</taxon>
        <taxon>Agromyces</taxon>
    </lineage>
</organism>
<evidence type="ECO:0000259" key="5">
    <source>
        <dbReference type="PROSITE" id="PS50977"/>
    </source>
</evidence>
<dbReference type="Proteomes" id="UP000293289">
    <property type="component" value="Unassembled WGS sequence"/>
</dbReference>
<dbReference type="InterPro" id="IPR050109">
    <property type="entry name" value="HTH-type_TetR-like_transc_reg"/>
</dbReference>
<dbReference type="InterPro" id="IPR009057">
    <property type="entry name" value="Homeodomain-like_sf"/>
</dbReference>
<protein>
    <submittedName>
        <fullName evidence="6">TetR family transcriptional regulator</fullName>
    </submittedName>
</protein>
<dbReference type="PANTHER" id="PTHR30055">
    <property type="entry name" value="HTH-TYPE TRANSCRIPTIONAL REGULATOR RUTR"/>
    <property type="match status" value="1"/>
</dbReference>
<comment type="caution">
    <text evidence="6">The sequence shown here is derived from an EMBL/GenBank/DDBJ whole genome shotgun (WGS) entry which is preliminary data.</text>
</comment>
<name>A0A4Q7MHK2_9MICO</name>
<dbReference type="PANTHER" id="PTHR30055:SF234">
    <property type="entry name" value="HTH-TYPE TRANSCRIPTIONAL REGULATOR BETI"/>
    <property type="match status" value="1"/>
</dbReference>
<evidence type="ECO:0000313" key="7">
    <source>
        <dbReference type="Proteomes" id="UP000293289"/>
    </source>
</evidence>
<keyword evidence="2 4" id="KW-0238">DNA-binding</keyword>
<dbReference type="Gene3D" id="1.10.357.10">
    <property type="entry name" value="Tetracycline Repressor, domain 2"/>
    <property type="match status" value="1"/>
</dbReference>
<feature type="domain" description="HTH tetR-type" evidence="5">
    <location>
        <begin position="9"/>
        <end position="69"/>
    </location>
</feature>
<evidence type="ECO:0000256" key="2">
    <source>
        <dbReference type="ARBA" id="ARBA00023125"/>
    </source>
</evidence>
<keyword evidence="1" id="KW-0805">Transcription regulation</keyword>
<keyword evidence="3" id="KW-0804">Transcription</keyword>
<dbReference type="PRINTS" id="PR00455">
    <property type="entry name" value="HTHTETR"/>
</dbReference>
<sequence length="190" mass="19376">MRSWVPVPGSTKALLVQEALAAFGARGYEAVGVTELATSAGVTIGSLYHHFGSKAGLYDVVRTDVERRVLDRMEGAAAVRDTREPGGLAAVLLVGYDYLVGSGFARLLAEPRPDEIGGADPSGSSSDPIAVFLADTADADEAPIGSLLLAAWRQALAEASARLQAGGDAASVRRALAAVLGDRAGIGASA</sequence>
<dbReference type="RefSeq" id="WP_165391144.1">
    <property type="nucleotide sequence ID" value="NZ_SGWY01000002.1"/>
</dbReference>
<accession>A0A4Q7MHK2</accession>